<keyword evidence="3" id="KW-1185">Reference proteome</keyword>
<accession>A0ABM8GGE3</accession>
<dbReference type="RefSeq" id="WP_286277337.1">
    <property type="nucleotide sequence ID" value="NZ_AP027731.1"/>
</dbReference>
<reference evidence="3" key="1">
    <citation type="journal article" date="2019" name="Int. J. Syst. Evol. Microbiol.">
        <title>The Global Catalogue of Microorganisms (GCM) 10K type strain sequencing project: providing services to taxonomists for standard genome sequencing and annotation.</title>
        <authorList>
            <consortium name="The Broad Institute Genomics Platform"/>
            <consortium name="The Broad Institute Genome Sequencing Center for Infectious Disease"/>
            <person name="Wu L."/>
            <person name="Ma J."/>
        </authorList>
    </citation>
    <scope>NUCLEOTIDE SEQUENCE [LARGE SCALE GENOMIC DNA]</scope>
    <source>
        <strain evidence="3">NBRC 108725</strain>
    </source>
</reference>
<gene>
    <name evidence="2" type="ORF">GCM10025866_33320</name>
</gene>
<sequence length="124" mass="14215">MGYLIYGVAPAIEIEDRVLRHLQLVIIQKLRRNESFAFNWDQEPQVGVGAGHGGPIDLEEASHGSIWISQHSLLYFRYSGKRENHYNPTWLEAMMQATYRTEGLSVVPEPAEEEHHHAERVAHV</sequence>
<organism evidence="2 3">
    <name type="scientific">Naasia aerilata</name>
    <dbReference type="NCBI Taxonomy" id="1162966"/>
    <lineage>
        <taxon>Bacteria</taxon>
        <taxon>Bacillati</taxon>
        <taxon>Actinomycetota</taxon>
        <taxon>Actinomycetes</taxon>
        <taxon>Micrococcales</taxon>
        <taxon>Microbacteriaceae</taxon>
        <taxon>Naasia</taxon>
    </lineage>
</organism>
<protein>
    <recommendedName>
        <fullName evidence="1">DUF7882 domain-containing protein</fullName>
    </recommendedName>
</protein>
<dbReference type="InterPro" id="IPR057204">
    <property type="entry name" value="DUF7882"/>
</dbReference>
<evidence type="ECO:0000313" key="2">
    <source>
        <dbReference type="EMBL" id="BDZ47423.1"/>
    </source>
</evidence>
<name>A0ABM8GGE3_9MICO</name>
<evidence type="ECO:0000259" key="1">
    <source>
        <dbReference type="Pfam" id="PF25355"/>
    </source>
</evidence>
<dbReference type="Proteomes" id="UP001321498">
    <property type="component" value="Chromosome"/>
</dbReference>
<feature type="domain" description="DUF7882" evidence="1">
    <location>
        <begin position="1"/>
        <end position="109"/>
    </location>
</feature>
<dbReference type="Pfam" id="PF25355">
    <property type="entry name" value="DUF7882"/>
    <property type="match status" value="1"/>
</dbReference>
<proteinExistence type="predicted"/>
<dbReference type="EMBL" id="AP027731">
    <property type="protein sequence ID" value="BDZ47423.1"/>
    <property type="molecule type" value="Genomic_DNA"/>
</dbReference>
<evidence type="ECO:0000313" key="3">
    <source>
        <dbReference type="Proteomes" id="UP001321498"/>
    </source>
</evidence>